<keyword evidence="1" id="KW-0732">Signal</keyword>
<keyword evidence="3" id="KW-1185">Reference proteome</keyword>
<accession>A0A3M8AAA4</accession>
<proteinExistence type="predicted"/>
<evidence type="ECO:0000313" key="2">
    <source>
        <dbReference type="EMBL" id="RNB47425.1"/>
    </source>
</evidence>
<name>A0A3M8AAA4_9MICO</name>
<evidence type="ECO:0000256" key="1">
    <source>
        <dbReference type="SAM" id="SignalP"/>
    </source>
</evidence>
<dbReference type="EMBL" id="RHHB01000025">
    <property type="protein sequence ID" value="RNB47425.1"/>
    <property type="molecule type" value="Genomic_DNA"/>
</dbReference>
<dbReference type="AlphaFoldDB" id="A0A3M8AAA4"/>
<evidence type="ECO:0000313" key="3">
    <source>
        <dbReference type="Proteomes" id="UP000275048"/>
    </source>
</evidence>
<dbReference type="Proteomes" id="UP000275048">
    <property type="component" value="Unassembled WGS sequence"/>
</dbReference>
<sequence>MTTHRTAATAATAGLIAALALTGSVAPASAAPTAVDRPDRAAQAALIAEVRAATASFHDVDAAIAAGYLPSAECSSSPDGAMGYHFVNPALIAPGAPVDPTQPQVLTYGPSASGELELWSAEFFEPDIGQARPMLGTQPFDGPMAGHEPGMPEHYDLHVWIGKHNPAGLYAPFNPSLSC</sequence>
<gene>
    <name evidence="2" type="ORF">EDM22_12420</name>
</gene>
<feature type="chain" id="PRO_5018014879" evidence="1">
    <location>
        <begin position="31"/>
        <end position="179"/>
    </location>
</feature>
<protein>
    <submittedName>
        <fullName evidence="2">Uncharacterized protein</fullName>
    </submittedName>
</protein>
<organism evidence="2 3">
    <name type="scientific">Agromyces tardus</name>
    <dbReference type="NCBI Taxonomy" id="2583849"/>
    <lineage>
        <taxon>Bacteria</taxon>
        <taxon>Bacillati</taxon>
        <taxon>Actinomycetota</taxon>
        <taxon>Actinomycetes</taxon>
        <taxon>Micrococcales</taxon>
        <taxon>Microbacteriaceae</taxon>
        <taxon>Agromyces</taxon>
    </lineage>
</organism>
<reference evidence="2 3" key="1">
    <citation type="submission" date="2018-10" db="EMBL/GenBank/DDBJ databases">
        <title>Isolation, diversity and antibacterial activity of antinobacteria from the wheat rhizosphere soil.</title>
        <authorList>
            <person name="Sun T."/>
        </authorList>
    </citation>
    <scope>NUCLEOTIDE SEQUENCE [LARGE SCALE GENOMIC DNA]</scope>
    <source>
        <strain evidence="2 3">SJ-23</strain>
    </source>
</reference>
<dbReference type="OrthoDB" id="2449873at2"/>
<dbReference type="RefSeq" id="WP_138708086.1">
    <property type="nucleotide sequence ID" value="NZ_JBHSNT010000098.1"/>
</dbReference>
<feature type="signal peptide" evidence="1">
    <location>
        <begin position="1"/>
        <end position="30"/>
    </location>
</feature>
<comment type="caution">
    <text evidence="2">The sequence shown here is derived from an EMBL/GenBank/DDBJ whole genome shotgun (WGS) entry which is preliminary data.</text>
</comment>